<proteinExistence type="predicted"/>
<comment type="caution">
    <text evidence="3">The sequence shown here is derived from an EMBL/GenBank/DDBJ whole genome shotgun (WGS) entry which is preliminary data.</text>
</comment>
<evidence type="ECO:0000256" key="1">
    <source>
        <dbReference type="ARBA" id="ARBA00022747"/>
    </source>
</evidence>
<sequence>MYKVRVLQEINDRLDAEYYNPAALSTLKKMETKGTVTTFGDLVDEGYRVVYHGTDSINGLKDSEVLPFLSPTQIDANGSINFEDADKLPLYYKDQYPKGLGKAGEILVEVKGNVSKVGIVPSAFPKNLMISGSLYKATLNPRRVDSHYVLAFLKSKHGQILKNRLTSNTIINYIAKDALYSIPVIELKEKAQKYIGDKVRQAEQLRAWAKSIQLKVSELLPSYINEIQRYKAKCYRAKDIIPERLDSLFYHPDYSGLESKMKAKGCKRLGLITKQVKDAWNKKKAEAFEYYEIGGLDITTGQVLSATTPTAGAPSRAKTKVQQGDVLVSTVRPNRKNIGFIVDNVAHSEMVATSGFSVLRFSSLTQAAFYHAWLRTDDATAQLMRWNSGSAYPAIDDDVPLNIIIPDFEKTFVDNWGQKLLDAHFAYVYAKMLTEAAKTLVEALIEGQLTEQQLIQAQQALEDGENSLDQAILSKLSAEGYAIEGATPLFSDVDELYSLLEEAAQAEAEE</sequence>
<organism evidence="3 4">
    <name type="scientific">Escherichia coli</name>
    <dbReference type="NCBI Taxonomy" id="562"/>
    <lineage>
        <taxon>Bacteria</taxon>
        <taxon>Pseudomonadati</taxon>
        <taxon>Pseudomonadota</taxon>
        <taxon>Gammaproteobacteria</taxon>
        <taxon>Enterobacterales</taxon>
        <taxon>Enterobacteriaceae</taxon>
        <taxon>Escherichia</taxon>
    </lineage>
</organism>
<keyword evidence="3" id="KW-0540">Nuclease</keyword>
<gene>
    <name evidence="3" type="ORF">GKF66_03890</name>
</gene>
<dbReference type="AlphaFoldDB" id="A0A8T5W9M9"/>
<dbReference type="InterPro" id="IPR052021">
    <property type="entry name" value="Type-I_RS_S_subunit"/>
</dbReference>
<dbReference type="PANTHER" id="PTHR30408:SF12">
    <property type="entry name" value="TYPE I RESTRICTION ENZYME MJAVIII SPECIFICITY SUBUNIT"/>
    <property type="match status" value="1"/>
</dbReference>
<keyword evidence="1" id="KW-0680">Restriction system</keyword>
<dbReference type="RefSeq" id="WP_000278928.1">
    <property type="nucleotide sequence ID" value="NZ_CAJSKZ010000026.1"/>
</dbReference>
<protein>
    <submittedName>
        <fullName evidence="3">Restriction endonuclease subunit S</fullName>
    </submittedName>
</protein>
<dbReference type="Proteomes" id="UP000438958">
    <property type="component" value="Unassembled WGS sequence"/>
</dbReference>
<dbReference type="GO" id="GO:0003677">
    <property type="term" value="F:DNA binding"/>
    <property type="evidence" value="ECO:0007669"/>
    <property type="project" value="UniProtKB-KW"/>
</dbReference>
<keyword evidence="3" id="KW-0378">Hydrolase</keyword>
<dbReference type="Gene3D" id="3.90.220.20">
    <property type="entry name" value="DNA methylase specificity domains"/>
    <property type="match status" value="2"/>
</dbReference>
<accession>A0A8T5W9M9</accession>
<keyword evidence="2" id="KW-0238">DNA-binding</keyword>
<evidence type="ECO:0000256" key="2">
    <source>
        <dbReference type="ARBA" id="ARBA00023125"/>
    </source>
</evidence>
<dbReference type="GO" id="GO:0004519">
    <property type="term" value="F:endonuclease activity"/>
    <property type="evidence" value="ECO:0007669"/>
    <property type="project" value="UniProtKB-KW"/>
</dbReference>
<dbReference type="EMBL" id="WKUE01000003">
    <property type="protein sequence ID" value="MSI67962.1"/>
    <property type="molecule type" value="Genomic_DNA"/>
</dbReference>
<keyword evidence="3" id="KW-0255">Endonuclease</keyword>
<evidence type="ECO:0000313" key="4">
    <source>
        <dbReference type="Proteomes" id="UP000438958"/>
    </source>
</evidence>
<reference evidence="3 4" key="1">
    <citation type="journal article" date="2019" name="Nat. Med.">
        <title>A library of human gut bacterial isolates paired with longitudinal multiomics data enables mechanistic microbiome research.</title>
        <authorList>
            <person name="Poyet M."/>
            <person name="Groussin M."/>
            <person name="Gibbons S.M."/>
            <person name="Avila-Pacheco J."/>
            <person name="Jiang X."/>
            <person name="Kearney S.M."/>
            <person name="Perrotta A.R."/>
            <person name="Berdy B."/>
            <person name="Zhao S."/>
            <person name="Lieberman T.D."/>
            <person name="Swanson P.K."/>
            <person name="Smith M."/>
            <person name="Roesemann S."/>
            <person name="Alexander J.E."/>
            <person name="Rich S.A."/>
            <person name="Livny J."/>
            <person name="Vlamakis H."/>
            <person name="Clish C."/>
            <person name="Bullock K."/>
            <person name="Deik A."/>
            <person name="Scott J."/>
            <person name="Pierce K.A."/>
            <person name="Xavier R.J."/>
            <person name="Alm E.J."/>
        </authorList>
    </citation>
    <scope>NUCLEOTIDE SEQUENCE [LARGE SCALE GENOMIC DNA]</scope>
    <source>
        <strain evidence="3 4">BIOML-A382</strain>
    </source>
</reference>
<dbReference type="PANTHER" id="PTHR30408">
    <property type="entry name" value="TYPE-1 RESTRICTION ENZYME ECOKI SPECIFICITY PROTEIN"/>
    <property type="match status" value="1"/>
</dbReference>
<dbReference type="InterPro" id="IPR044946">
    <property type="entry name" value="Restrct_endonuc_typeI_TRD_sf"/>
</dbReference>
<evidence type="ECO:0000313" key="3">
    <source>
        <dbReference type="EMBL" id="MSI67962.1"/>
    </source>
</evidence>
<name>A0A8T5W9M9_ECOLX</name>
<dbReference type="SUPFAM" id="SSF116734">
    <property type="entry name" value="DNA methylase specificity domain"/>
    <property type="match status" value="2"/>
</dbReference>
<dbReference type="GO" id="GO:0009307">
    <property type="term" value="P:DNA restriction-modification system"/>
    <property type="evidence" value="ECO:0007669"/>
    <property type="project" value="UniProtKB-KW"/>
</dbReference>